<dbReference type="Proteomes" id="UP000290204">
    <property type="component" value="Unassembled WGS sequence"/>
</dbReference>
<organism evidence="8 9">
    <name type="scientific">Lacibacter luteus</name>
    <dbReference type="NCBI Taxonomy" id="2508719"/>
    <lineage>
        <taxon>Bacteria</taxon>
        <taxon>Pseudomonadati</taxon>
        <taxon>Bacteroidota</taxon>
        <taxon>Chitinophagia</taxon>
        <taxon>Chitinophagales</taxon>
        <taxon>Chitinophagaceae</taxon>
        <taxon>Lacibacter</taxon>
    </lineage>
</organism>
<dbReference type="PANTHER" id="PTHR37311:SF1">
    <property type="entry name" value="2-PHOSPHOSULFOLACTATE PHOSPHATASE-RELATED"/>
    <property type="match status" value="1"/>
</dbReference>
<dbReference type="InterPro" id="IPR036702">
    <property type="entry name" value="ComB-like_sf"/>
</dbReference>
<evidence type="ECO:0000256" key="2">
    <source>
        <dbReference type="ARBA" id="ARBA00009997"/>
    </source>
</evidence>
<name>A0A4Q1CJE9_9BACT</name>
<evidence type="ECO:0000256" key="1">
    <source>
        <dbReference type="ARBA" id="ARBA00001946"/>
    </source>
</evidence>
<reference evidence="8 9" key="1">
    <citation type="submission" date="2019-01" db="EMBL/GenBank/DDBJ databases">
        <title>Lacibacter sp. strain TTM-7.</title>
        <authorList>
            <person name="Chen W.-M."/>
        </authorList>
    </citation>
    <scope>NUCLEOTIDE SEQUENCE [LARGE SCALE GENOMIC DNA]</scope>
    <source>
        <strain evidence="8 9">TTM-7</strain>
    </source>
</reference>
<dbReference type="GO" id="GO:0050545">
    <property type="term" value="F:sulfopyruvate decarboxylase activity"/>
    <property type="evidence" value="ECO:0007669"/>
    <property type="project" value="TreeGrafter"/>
</dbReference>
<dbReference type="OrthoDB" id="4913at2"/>
<evidence type="ECO:0000256" key="4">
    <source>
        <dbReference type="ARBA" id="ARBA00021948"/>
    </source>
</evidence>
<dbReference type="GO" id="GO:0000287">
    <property type="term" value="F:magnesium ion binding"/>
    <property type="evidence" value="ECO:0007669"/>
    <property type="project" value="InterPro"/>
</dbReference>
<dbReference type="EMBL" id="SDHW01000002">
    <property type="protein sequence ID" value="RXK60781.1"/>
    <property type="molecule type" value="Genomic_DNA"/>
</dbReference>
<evidence type="ECO:0000256" key="6">
    <source>
        <dbReference type="ARBA" id="ARBA00022842"/>
    </source>
</evidence>
<accession>A0A4Q1CJE9</accession>
<evidence type="ECO:0000256" key="7">
    <source>
        <dbReference type="ARBA" id="ARBA00033711"/>
    </source>
</evidence>
<dbReference type="PANTHER" id="PTHR37311">
    <property type="entry name" value="2-PHOSPHOSULFOLACTATE PHOSPHATASE-RELATED"/>
    <property type="match status" value="1"/>
</dbReference>
<comment type="caution">
    <text evidence="8">The sequence shown here is derived from an EMBL/GenBank/DDBJ whole genome shotgun (WGS) entry which is preliminary data.</text>
</comment>
<protein>
    <recommendedName>
        <fullName evidence="4">Probable 2-phosphosulfolactate phosphatase</fullName>
        <ecNumber evidence="3">3.1.3.71</ecNumber>
    </recommendedName>
</protein>
<keyword evidence="6" id="KW-0460">Magnesium</keyword>
<dbReference type="GO" id="GO:0050532">
    <property type="term" value="F:2-phosphosulfolactate phosphatase activity"/>
    <property type="evidence" value="ECO:0007669"/>
    <property type="project" value="UniProtKB-EC"/>
</dbReference>
<dbReference type="AlphaFoldDB" id="A0A4Q1CJE9"/>
<dbReference type="InterPro" id="IPR005238">
    <property type="entry name" value="ComB-like"/>
</dbReference>
<evidence type="ECO:0000313" key="8">
    <source>
        <dbReference type="EMBL" id="RXK60781.1"/>
    </source>
</evidence>
<dbReference type="SUPFAM" id="SSF142823">
    <property type="entry name" value="ComB-like"/>
    <property type="match status" value="1"/>
</dbReference>
<keyword evidence="5" id="KW-0378">Hydrolase</keyword>
<comment type="catalytic activity">
    <reaction evidence="7">
        <text>(2R)-O-phospho-3-sulfolactate + H2O = (2R)-3-sulfolactate + phosphate</text>
        <dbReference type="Rhea" id="RHEA:23416"/>
        <dbReference type="ChEBI" id="CHEBI:15377"/>
        <dbReference type="ChEBI" id="CHEBI:15597"/>
        <dbReference type="ChEBI" id="CHEBI:43474"/>
        <dbReference type="ChEBI" id="CHEBI:58738"/>
        <dbReference type="EC" id="3.1.3.71"/>
    </reaction>
</comment>
<gene>
    <name evidence="8" type="ORF">ESA94_09975</name>
</gene>
<keyword evidence="9" id="KW-1185">Reference proteome</keyword>
<proteinExistence type="inferred from homology"/>
<dbReference type="Pfam" id="PF04029">
    <property type="entry name" value="2-ph_phosp"/>
    <property type="match status" value="1"/>
</dbReference>
<dbReference type="Gene3D" id="3.90.1560.10">
    <property type="entry name" value="ComB-like"/>
    <property type="match status" value="1"/>
</dbReference>
<dbReference type="RefSeq" id="WP_129130742.1">
    <property type="nucleotide sequence ID" value="NZ_SDHW01000002.1"/>
</dbReference>
<sequence>MANNKPTLYTSLSPALLHLYDLRNAVVVIIDVFRATSTIASALHNGAQCVIPVDEVAKAIALSKHVNGIAAGERDGKIADGLEHGNSPLEYSPEFIKGRTLVLTTTNGTKLLQMALDNEADTIITGSFPNLSAVCDYLVKENKNVVLGCAGWKDRYNLEDTLFAGAVISRIKEHFTIHCDSSLTAEMQYNTVKDDLHAFAPNLTHYHRLVDRFGLIEDIRFCMTPDIANVLPLYKEGMLLAQ</sequence>
<evidence type="ECO:0000256" key="3">
    <source>
        <dbReference type="ARBA" id="ARBA00012953"/>
    </source>
</evidence>
<evidence type="ECO:0000313" key="9">
    <source>
        <dbReference type="Proteomes" id="UP000290204"/>
    </source>
</evidence>
<dbReference type="EC" id="3.1.3.71" evidence="3"/>
<comment type="similarity">
    <text evidence="2">Belongs to the ComB family.</text>
</comment>
<evidence type="ECO:0000256" key="5">
    <source>
        <dbReference type="ARBA" id="ARBA00022801"/>
    </source>
</evidence>
<comment type="cofactor">
    <cofactor evidence="1">
        <name>Mg(2+)</name>
        <dbReference type="ChEBI" id="CHEBI:18420"/>
    </cofactor>
</comment>